<comment type="similarity">
    <text evidence="1">Belongs to the NAD(P)-dependent epimerase/dehydratase family.</text>
</comment>
<dbReference type="Gene3D" id="3.40.50.720">
    <property type="entry name" value="NAD(P)-binding Rossmann-like Domain"/>
    <property type="match status" value="1"/>
</dbReference>
<comment type="caution">
    <text evidence="3">The sequence shown here is derived from an EMBL/GenBank/DDBJ whole genome shotgun (WGS) entry which is preliminary data.</text>
</comment>
<organism evidence="3">
    <name type="scientific">marine sediment metagenome</name>
    <dbReference type="NCBI Taxonomy" id="412755"/>
    <lineage>
        <taxon>unclassified sequences</taxon>
        <taxon>metagenomes</taxon>
        <taxon>ecological metagenomes</taxon>
    </lineage>
</organism>
<dbReference type="PANTHER" id="PTHR43000">
    <property type="entry name" value="DTDP-D-GLUCOSE 4,6-DEHYDRATASE-RELATED"/>
    <property type="match status" value="1"/>
</dbReference>
<evidence type="ECO:0000259" key="2">
    <source>
        <dbReference type="Pfam" id="PF01370"/>
    </source>
</evidence>
<gene>
    <name evidence="3" type="ORF">LCGC14_1234720</name>
</gene>
<sequence length="308" mass="35136">MIKNKRILVTGGAGFVGHHLVRKLSDEQSNKIYIIDNLSFGRKELIPNNKNVNFYKGDVCSKEILTIITKIKPHIVYHLAAIHYLPYCDEHPLESFMVNVMGTRNLLNILQGTKPEFLFFASTAAVYTPDKGPHNEKTSETTPIDVYGASKLVSEDLCYLFYKKTKVTTVVGRKFNIYGPGETNPHFIPSLMEQINKRKKIIKVGNLYPKRDYIHVEDVVDYLLKLYTAVDSSFQIFNIGTGKEHSVRETLSILKSFVNHKITIVQTSGLKRKVDRPHLLADIQKISQRVKKASHIDFREGLANLYKN</sequence>
<dbReference type="InterPro" id="IPR001509">
    <property type="entry name" value="Epimerase_deHydtase"/>
</dbReference>
<feature type="domain" description="NAD-dependent epimerase/dehydratase" evidence="2">
    <location>
        <begin position="7"/>
        <end position="240"/>
    </location>
</feature>
<dbReference type="EMBL" id="LAZR01006621">
    <property type="protein sequence ID" value="KKM90828.1"/>
    <property type="molecule type" value="Genomic_DNA"/>
</dbReference>
<evidence type="ECO:0000313" key="3">
    <source>
        <dbReference type="EMBL" id="KKM90828.1"/>
    </source>
</evidence>
<dbReference type="InterPro" id="IPR036291">
    <property type="entry name" value="NAD(P)-bd_dom_sf"/>
</dbReference>
<name>A0A0F9LBQ2_9ZZZZ</name>
<proteinExistence type="inferred from homology"/>
<accession>A0A0F9LBQ2</accession>
<evidence type="ECO:0000256" key="1">
    <source>
        <dbReference type="ARBA" id="ARBA00007637"/>
    </source>
</evidence>
<dbReference type="AlphaFoldDB" id="A0A0F9LBQ2"/>
<reference evidence="3" key="1">
    <citation type="journal article" date="2015" name="Nature">
        <title>Complex archaea that bridge the gap between prokaryotes and eukaryotes.</title>
        <authorList>
            <person name="Spang A."/>
            <person name="Saw J.H."/>
            <person name="Jorgensen S.L."/>
            <person name="Zaremba-Niedzwiedzka K."/>
            <person name="Martijn J."/>
            <person name="Lind A.E."/>
            <person name="van Eijk R."/>
            <person name="Schleper C."/>
            <person name="Guy L."/>
            <person name="Ettema T.J."/>
        </authorList>
    </citation>
    <scope>NUCLEOTIDE SEQUENCE</scope>
</reference>
<protein>
    <recommendedName>
        <fullName evidence="2">NAD-dependent epimerase/dehydratase domain-containing protein</fullName>
    </recommendedName>
</protein>
<dbReference type="SUPFAM" id="SSF51735">
    <property type="entry name" value="NAD(P)-binding Rossmann-fold domains"/>
    <property type="match status" value="1"/>
</dbReference>
<dbReference type="Pfam" id="PF01370">
    <property type="entry name" value="Epimerase"/>
    <property type="match status" value="1"/>
</dbReference>